<dbReference type="EMBL" id="LR586016">
    <property type="protein sequence ID" value="VIP05202.1"/>
    <property type="molecule type" value="Genomic_DNA"/>
</dbReference>
<evidence type="ECO:0000313" key="2">
    <source>
        <dbReference type="Proteomes" id="UP000464378"/>
    </source>
</evidence>
<sequence length="268" mass="30488">MESCFLCRQPVMGLKGQDDFLDSAILDPGDEPHLAEADGECHGKCLTMSPWGEKWMQYRIRRQQRMPFVMLRHHDSGLISLHNRNNGDTTLFRADGTRWVLRDRDTHRIMIQGSEGYQLPLDQEFNCVFREKDELLAEMQSVLRASGRYSLMHFLQALGTDNRLLHPATVADSEWRFDSDFAQYWTASSISARLVSALFVPMDVYFAWLSARKQSHRDRLGLMQSGQYISVPHIGSVSAAVTPASLAHASLSSQSRTHSGRLVERMCP</sequence>
<protein>
    <submittedName>
        <fullName evidence="1">Uncharacterized protein</fullName>
    </submittedName>
</protein>
<proteinExistence type="predicted"/>
<dbReference type="EMBL" id="LR593887">
    <property type="protein sequence ID" value="VTS07760.1"/>
    <property type="molecule type" value="Genomic_DNA"/>
</dbReference>
<name>A0A6C2YWG3_9BACT</name>
<dbReference type="AlphaFoldDB" id="A0A6C2YWG3"/>
<dbReference type="InParanoid" id="A0A6C2YWG3"/>
<dbReference type="Proteomes" id="UP000464378">
    <property type="component" value="Chromosome"/>
</dbReference>
<organism evidence="1">
    <name type="scientific">Tuwongella immobilis</name>
    <dbReference type="NCBI Taxonomy" id="692036"/>
    <lineage>
        <taxon>Bacteria</taxon>
        <taxon>Pseudomonadati</taxon>
        <taxon>Planctomycetota</taxon>
        <taxon>Planctomycetia</taxon>
        <taxon>Gemmatales</taxon>
        <taxon>Gemmataceae</taxon>
        <taxon>Tuwongella</taxon>
    </lineage>
</organism>
<reference evidence="1" key="1">
    <citation type="submission" date="2019-04" db="EMBL/GenBank/DDBJ databases">
        <authorList>
            <consortium name="Science for Life Laboratories"/>
        </authorList>
    </citation>
    <scope>NUCLEOTIDE SEQUENCE</scope>
    <source>
        <strain evidence="1">MBLW1</strain>
    </source>
</reference>
<gene>
    <name evidence="1" type="ORF">GMBLW1_39910</name>
</gene>
<keyword evidence="2" id="KW-1185">Reference proteome</keyword>
<dbReference type="RefSeq" id="WP_162660270.1">
    <property type="nucleotide sequence ID" value="NZ_LR593887.1"/>
</dbReference>
<accession>A0A6C2YWG3</accession>
<evidence type="ECO:0000313" key="1">
    <source>
        <dbReference type="EMBL" id="VIP05202.1"/>
    </source>
</evidence>
<dbReference type="KEGG" id="tim:GMBLW1_39910"/>